<dbReference type="Proteomes" id="UP001301769">
    <property type="component" value="Unassembled WGS sequence"/>
</dbReference>
<sequence length="559" mass="62259">MRRSKEKRKLKLTKKDMILVNAMAGSRMAEEIGQNGKFYDNDSSIEPAAHEPPTKLTRKSRQRKRLSLPLVLHTKGGQFRVTGCPDTGSEDNIVSLELVKRLDLPVKPVDKDTRMFSLANGKRISAVGQTSFRYTFGGDEESNILSECIAYVFETLVVPLITGAEFLTQTKIFTERRELLVEEMIPMMQSLRVNSVGKPKQSLVCRLDTFVGCANADTGSDLDLISPDFARTRAMKIEPAMEQLQFADGSISYTSGLVETSFAIGVVDNVRGFVQSGRTLNLDFFVLESLSSDILVGQDTLEELSVFMKHNKCLLSVAPSLGLSDCNIIRHIGSIETKLSKMADLATKVVDKVLRRPATANAELHTPGCTVRTERQNFIDIQRENARLEELNSPESSTMTSFGPGLSTSDTPNHGSSEESGISFHHSPNFILVPSTYACTFPDCTAPPFQTQYLLNSHLNVHSSGRPYYCPVSGYPRAEGGEGFKRYEIMLRHGLVHDSPGYFCPVCPDREHKYLRPDNLQRHVRVHHPDIDKDDPKLRAVLSQRPDGPNRGRRRRGGP</sequence>
<proteinExistence type="predicted"/>
<dbReference type="GO" id="GO:0005634">
    <property type="term" value="C:nucleus"/>
    <property type="evidence" value="ECO:0007669"/>
    <property type="project" value="TreeGrafter"/>
</dbReference>
<feature type="region of interest" description="Disordered" evidence="1">
    <location>
        <begin position="528"/>
        <end position="559"/>
    </location>
</feature>
<evidence type="ECO:0000313" key="4">
    <source>
        <dbReference type="Proteomes" id="UP001301769"/>
    </source>
</evidence>
<gene>
    <name evidence="3" type="ORF">QBC37DRAFT_432872</name>
</gene>
<evidence type="ECO:0000259" key="2">
    <source>
        <dbReference type="SMART" id="SM00355"/>
    </source>
</evidence>
<name>A0AAN7B047_9PEZI</name>
<dbReference type="EMBL" id="MU858272">
    <property type="protein sequence ID" value="KAK4207816.1"/>
    <property type="molecule type" value="Genomic_DNA"/>
</dbReference>
<dbReference type="Gene3D" id="2.40.70.10">
    <property type="entry name" value="Acid Proteases"/>
    <property type="match status" value="1"/>
</dbReference>
<dbReference type="InterPro" id="IPR013087">
    <property type="entry name" value="Znf_C2H2_type"/>
</dbReference>
<dbReference type="CDD" id="cd00303">
    <property type="entry name" value="retropepsin_like"/>
    <property type="match status" value="2"/>
</dbReference>
<dbReference type="InterPro" id="IPR051061">
    <property type="entry name" value="Zinc_finger_trans_reg"/>
</dbReference>
<dbReference type="SMART" id="SM00355">
    <property type="entry name" value="ZnF_C2H2"/>
    <property type="match status" value="2"/>
</dbReference>
<comment type="caution">
    <text evidence="3">The sequence shown here is derived from an EMBL/GenBank/DDBJ whole genome shotgun (WGS) entry which is preliminary data.</text>
</comment>
<accession>A0AAN7B047</accession>
<organism evidence="3 4">
    <name type="scientific">Rhypophila decipiens</name>
    <dbReference type="NCBI Taxonomy" id="261697"/>
    <lineage>
        <taxon>Eukaryota</taxon>
        <taxon>Fungi</taxon>
        <taxon>Dikarya</taxon>
        <taxon>Ascomycota</taxon>
        <taxon>Pezizomycotina</taxon>
        <taxon>Sordariomycetes</taxon>
        <taxon>Sordariomycetidae</taxon>
        <taxon>Sordariales</taxon>
        <taxon>Naviculisporaceae</taxon>
        <taxon>Rhypophila</taxon>
    </lineage>
</organism>
<dbReference type="Gene3D" id="3.30.160.60">
    <property type="entry name" value="Classic Zinc Finger"/>
    <property type="match status" value="1"/>
</dbReference>
<reference evidence="3" key="2">
    <citation type="submission" date="2023-05" db="EMBL/GenBank/DDBJ databases">
        <authorList>
            <consortium name="Lawrence Berkeley National Laboratory"/>
            <person name="Steindorff A."/>
            <person name="Hensen N."/>
            <person name="Bonometti L."/>
            <person name="Westerberg I."/>
            <person name="Brannstrom I.O."/>
            <person name="Guillou S."/>
            <person name="Cros-Aarteil S."/>
            <person name="Calhoun S."/>
            <person name="Haridas S."/>
            <person name="Kuo A."/>
            <person name="Mondo S."/>
            <person name="Pangilinan J."/>
            <person name="Riley R."/>
            <person name="Labutti K."/>
            <person name="Andreopoulos B."/>
            <person name="Lipzen A."/>
            <person name="Chen C."/>
            <person name="Yanf M."/>
            <person name="Daum C."/>
            <person name="Ng V."/>
            <person name="Clum A."/>
            <person name="Ohm R."/>
            <person name="Martin F."/>
            <person name="Silar P."/>
            <person name="Natvig D."/>
            <person name="Lalanne C."/>
            <person name="Gautier V."/>
            <person name="Ament-Velasquez S.L."/>
            <person name="Kruys A."/>
            <person name="Hutchinson M.I."/>
            <person name="Powell A.J."/>
            <person name="Barry K."/>
            <person name="Miller A.N."/>
            <person name="Grigoriev I.V."/>
            <person name="Debuchy R."/>
            <person name="Gladieux P."/>
            <person name="Thoren M.H."/>
            <person name="Johannesson H."/>
        </authorList>
    </citation>
    <scope>NUCLEOTIDE SEQUENCE</scope>
    <source>
        <strain evidence="3">PSN293</strain>
    </source>
</reference>
<evidence type="ECO:0000313" key="3">
    <source>
        <dbReference type="EMBL" id="KAK4207816.1"/>
    </source>
</evidence>
<dbReference type="PANTHER" id="PTHR46179">
    <property type="entry name" value="ZINC FINGER PROTEIN"/>
    <property type="match status" value="1"/>
</dbReference>
<feature type="compositionally biased region" description="Basic and acidic residues" evidence="1">
    <location>
        <begin position="528"/>
        <end position="538"/>
    </location>
</feature>
<protein>
    <recommendedName>
        <fullName evidence="2">C2H2-type domain-containing protein</fullName>
    </recommendedName>
</protein>
<evidence type="ECO:0000256" key="1">
    <source>
        <dbReference type="SAM" id="MobiDB-lite"/>
    </source>
</evidence>
<feature type="region of interest" description="Disordered" evidence="1">
    <location>
        <begin position="387"/>
        <end position="421"/>
    </location>
</feature>
<feature type="domain" description="C2H2-type" evidence="2">
    <location>
        <begin position="502"/>
        <end position="527"/>
    </location>
</feature>
<keyword evidence="4" id="KW-1185">Reference proteome</keyword>
<dbReference type="GO" id="GO:0006357">
    <property type="term" value="P:regulation of transcription by RNA polymerase II"/>
    <property type="evidence" value="ECO:0007669"/>
    <property type="project" value="TreeGrafter"/>
</dbReference>
<feature type="domain" description="C2H2-type" evidence="2">
    <location>
        <begin position="437"/>
        <end position="462"/>
    </location>
</feature>
<feature type="region of interest" description="Disordered" evidence="1">
    <location>
        <begin position="38"/>
        <end position="62"/>
    </location>
</feature>
<dbReference type="InterPro" id="IPR021109">
    <property type="entry name" value="Peptidase_aspartic_dom_sf"/>
</dbReference>
<reference evidence="3" key="1">
    <citation type="journal article" date="2023" name="Mol. Phylogenet. Evol.">
        <title>Genome-scale phylogeny and comparative genomics of the fungal order Sordariales.</title>
        <authorList>
            <person name="Hensen N."/>
            <person name="Bonometti L."/>
            <person name="Westerberg I."/>
            <person name="Brannstrom I.O."/>
            <person name="Guillou S."/>
            <person name="Cros-Aarteil S."/>
            <person name="Calhoun S."/>
            <person name="Haridas S."/>
            <person name="Kuo A."/>
            <person name="Mondo S."/>
            <person name="Pangilinan J."/>
            <person name="Riley R."/>
            <person name="LaButti K."/>
            <person name="Andreopoulos B."/>
            <person name="Lipzen A."/>
            <person name="Chen C."/>
            <person name="Yan M."/>
            <person name="Daum C."/>
            <person name="Ng V."/>
            <person name="Clum A."/>
            <person name="Steindorff A."/>
            <person name="Ohm R.A."/>
            <person name="Martin F."/>
            <person name="Silar P."/>
            <person name="Natvig D.O."/>
            <person name="Lalanne C."/>
            <person name="Gautier V."/>
            <person name="Ament-Velasquez S.L."/>
            <person name="Kruys A."/>
            <person name="Hutchinson M.I."/>
            <person name="Powell A.J."/>
            <person name="Barry K."/>
            <person name="Miller A.N."/>
            <person name="Grigoriev I.V."/>
            <person name="Debuchy R."/>
            <person name="Gladieux P."/>
            <person name="Hiltunen Thoren M."/>
            <person name="Johannesson H."/>
        </authorList>
    </citation>
    <scope>NUCLEOTIDE SEQUENCE</scope>
    <source>
        <strain evidence="3">PSN293</strain>
    </source>
</reference>
<dbReference type="PANTHER" id="PTHR46179:SF19">
    <property type="entry name" value="C2H2 FINGER DOMAIN TRANSCRIPTION FACTOR (EUROFUNG)-RELATED"/>
    <property type="match status" value="1"/>
</dbReference>
<feature type="compositionally biased region" description="Polar residues" evidence="1">
    <location>
        <begin position="393"/>
        <end position="420"/>
    </location>
</feature>
<dbReference type="AlphaFoldDB" id="A0AAN7B047"/>